<proteinExistence type="predicted"/>
<feature type="region of interest" description="Disordered" evidence="1">
    <location>
        <begin position="299"/>
        <end position="347"/>
    </location>
</feature>
<dbReference type="Proteomes" id="UP000186684">
    <property type="component" value="Unassembled WGS sequence"/>
</dbReference>
<evidence type="ECO:0000313" key="3">
    <source>
        <dbReference type="EMBL" id="SIS99317.1"/>
    </source>
</evidence>
<organism evidence="3 4">
    <name type="scientific">Roseivivax lentus</name>
    <dbReference type="NCBI Taxonomy" id="633194"/>
    <lineage>
        <taxon>Bacteria</taxon>
        <taxon>Pseudomonadati</taxon>
        <taxon>Pseudomonadota</taxon>
        <taxon>Alphaproteobacteria</taxon>
        <taxon>Rhodobacterales</taxon>
        <taxon>Roseobacteraceae</taxon>
        <taxon>Roseivivax</taxon>
    </lineage>
</organism>
<name>A0A1N7NLZ5_9RHOB</name>
<evidence type="ECO:0000256" key="1">
    <source>
        <dbReference type="SAM" id="MobiDB-lite"/>
    </source>
</evidence>
<dbReference type="InterPro" id="IPR005094">
    <property type="entry name" value="Endonuclease_MobA/VirD2"/>
</dbReference>
<dbReference type="AlphaFoldDB" id="A0A1N7NLZ5"/>
<dbReference type="STRING" id="633194.SAMN05421759_1098"/>
<gene>
    <name evidence="3" type="ORF">SAMN05421759_1098</name>
</gene>
<evidence type="ECO:0000259" key="2">
    <source>
        <dbReference type="Pfam" id="PF03432"/>
    </source>
</evidence>
<reference evidence="4" key="1">
    <citation type="submission" date="2017-01" db="EMBL/GenBank/DDBJ databases">
        <authorList>
            <person name="Varghese N."/>
            <person name="Submissions S."/>
        </authorList>
    </citation>
    <scope>NUCLEOTIDE SEQUENCE [LARGE SCALE GENOMIC DNA]</scope>
    <source>
        <strain evidence="4">DSM 29430</strain>
    </source>
</reference>
<feature type="domain" description="MobA/VirD2-like nuclease" evidence="2">
    <location>
        <begin position="23"/>
        <end position="146"/>
    </location>
</feature>
<accession>A0A1N7NLZ5</accession>
<feature type="compositionally biased region" description="Basic and acidic residues" evidence="1">
    <location>
        <begin position="299"/>
        <end position="335"/>
    </location>
</feature>
<evidence type="ECO:0000313" key="4">
    <source>
        <dbReference type="Proteomes" id="UP000186684"/>
    </source>
</evidence>
<dbReference type="EMBL" id="FTOQ01000009">
    <property type="protein sequence ID" value="SIS99317.1"/>
    <property type="molecule type" value="Genomic_DNA"/>
</dbReference>
<protein>
    <submittedName>
        <fullName evidence="3">Relaxase/Mobilisation nuclease domain-containing protein</fullName>
    </submittedName>
</protein>
<dbReference type="Pfam" id="PF03432">
    <property type="entry name" value="Relaxase"/>
    <property type="match status" value="1"/>
</dbReference>
<sequence>MILVGSQRAGAAALADHLMNDRDNDHVTVLQIRGFVADNLHGALSEARAISTATRCKQFMFSLSLNPPSDHVASEQGFIDAANRAEQALGLGGQPRAVIIHEKEGRRHAHVVWSRINVDEMKAINLPHYKNRLRDVSRDLFLDHGWPLPDGLAAYGNKNPLNFTLAEWQQAKRQDIDPREIKQAFQEAWTRSDTLRAFSNALEEKGYFLAKGDRRGFVALDVNGDVFFLPRLIGEKAKTLRDKLGSPDQLQSVAAVRETVRSKVTQQLLSFIDQTKAKHRRDTQPLLDARAEMKAQHMQERQRLKEGQDKRWQAETKERQERLNKGLRGLFDRLTGKNSKNQRAERV</sequence>
<keyword evidence="4" id="KW-1185">Reference proteome</keyword>